<organism evidence="6 7">
    <name type="scientific">Candidatus Uhrbacteria bacterium CG10_big_fil_rev_8_21_14_0_10_50_16</name>
    <dbReference type="NCBI Taxonomy" id="1975039"/>
    <lineage>
        <taxon>Bacteria</taxon>
        <taxon>Candidatus Uhriibacteriota</taxon>
    </lineage>
</organism>
<comment type="similarity">
    <text evidence="1 5">Belongs to the universal ribosomal protein uL29 family.</text>
</comment>
<dbReference type="AlphaFoldDB" id="A0A2H0RM88"/>
<dbReference type="InterPro" id="IPR036049">
    <property type="entry name" value="Ribosomal_uL29_sf"/>
</dbReference>
<dbReference type="Proteomes" id="UP000230084">
    <property type="component" value="Unassembled WGS sequence"/>
</dbReference>
<evidence type="ECO:0000256" key="3">
    <source>
        <dbReference type="ARBA" id="ARBA00023274"/>
    </source>
</evidence>
<name>A0A2H0RM88_9BACT</name>
<proteinExistence type="inferred from homology"/>
<dbReference type="NCBIfam" id="TIGR00012">
    <property type="entry name" value="L29"/>
    <property type="match status" value="1"/>
</dbReference>
<keyword evidence="2 5" id="KW-0689">Ribosomal protein</keyword>
<evidence type="ECO:0000313" key="7">
    <source>
        <dbReference type="Proteomes" id="UP000230084"/>
    </source>
</evidence>
<reference evidence="6 7" key="1">
    <citation type="submission" date="2017-09" db="EMBL/GenBank/DDBJ databases">
        <title>Depth-based differentiation of microbial function through sediment-hosted aquifers and enrichment of novel symbionts in the deep terrestrial subsurface.</title>
        <authorList>
            <person name="Probst A.J."/>
            <person name="Ladd B."/>
            <person name="Jarett J.K."/>
            <person name="Geller-Mcgrath D.E."/>
            <person name="Sieber C.M."/>
            <person name="Emerson J.B."/>
            <person name="Anantharaman K."/>
            <person name="Thomas B.C."/>
            <person name="Malmstrom R."/>
            <person name="Stieglmeier M."/>
            <person name="Klingl A."/>
            <person name="Woyke T."/>
            <person name="Ryan C.M."/>
            <person name="Banfield J.F."/>
        </authorList>
    </citation>
    <scope>NUCLEOTIDE SEQUENCE [LARGE SCALE GENOMIC DNA]</scope>
    <source>
        <strain evidence="6">CG10_big_fil_rev_8_21_14_0_10_50_16</strain>
    </source>
</reference>
<keyword evidence="3 5" id="KW-0687">Ribonucleoprotein</keyword>
<dbReference type="HAMAP" id="MF_00374">
    <property type="entry name" value="Ribosomal_uL29"/>
    <property type="match status" value="1"/>
</dbReference>
<evidence type="ECO:0000313" key="6">
    <source>
        <dbReference type="EMBL" id="PIR47557.1"/>
    </source>
</evidence>
<protein>
    <recommendedName>
        <fullName evidence="4 5">Large ribosomal subunit protein uL29</fullName>
    </recommendedName>
</protein>
<dbReference type="SUPFAM" id="SSF46561">
    <property type="entry name" value="Ribosomal protein L29 (L29p)"/>
    <property type="match status" value="1"/>
</dbReference>
<dbReference type="GO" id="GO:1990904">
    <property type="term" value="C:ribonucleoprotein complex"/>
    <property type="evidence" value="ECO:0007669"/>
    <property type="project" value="UniProtKB-KW"/>
</dbReference>
<comment type="caution">
    <text evidence="6">The sequence shown here is derived from an EMBL/GenBank/DDBJ whole genome shotgun (WGS) entry which is preliminary data.</text>
</comment>
<dbReference type="GO" id="GO:0003735">
    <property type="term" value="F:structural constituent of ribosome"/>
    <property type="evidence" value="ECO:0007669"/>
    <property type="project" value="InterPro"/>
</dbReference>
<accession>A0A2H0RM88</accession>
<evidence type="ECO:0000256" key="1">
    <source>
        <dbReference type="ARBA" id="ARBA00009254"/>
    </source>
</evidence>
<dbReference type="Gene3D" id="1.10.287.310">
    <property type="match status" value="1"/>
</dbReference>
<evidence type="ECO:0000256" key="4">
    <source>
        <dbReference type="ARBA" id="ARBA00035204"/>
    </source>
</evidence>
<evidence type="ECO:0000256" key="2">
    <source>
        <dbReference type="ARBA" id="ARBA00022980"/>
    </source>
</evidence>
<dbReference type="EMBL" id="PCYM01000005">
    <property type="protein sequence ID" value="PIR47557.1"/>
    <property type="molecule type" value="Genomic_DNA"/>
</dbReference>
<gene>
    <name evidence="5 6" type="primary">rpmC</name>
    <name evidence="6" type="ORF">COV06_02635</name>
</gene>
<sequence length="65" mass="7707">MEYKDLAKKSVTDLQTLLAEKRESLRELRFRVAANQLKQVHLIRAVRTEIAQIMTRVREIKNKEV</sequence>
<dbReference type="Pfam" id="PF00831">
    <property type="entry name" value="Ribosomal_L29"/>
    <property type="match status" value="1"/>
</dbReference>
<dbReference type="InterPro" id="IPR001854">
    <property type="entry name" value="Ribosomal_uL29"/>
</dbReference>
<dbReference type="GO" id="GO:0005840">
    <property type="term" value="C:ribosome"/>
    <property type="evidence" value="ECO:0007669"/>
    <property type="project" value="UniProtKB-KW"/>
</dbReference>
<dbReference type="GO" id="GO:0006412">
    <property type="term" value="P:translation"/>
    <property type="evidence" value="ECO:0007669"/>
    <property type="project" value="UniProtKB-UniRule"/>
</dbReference>
<evidence type="ECO:0000256" key="5">
    <source>
        <dbReference type="HAMAP-Rule" id="MF_00374"/>
    </source>
</evidence>